<reference evidence="1 2" key="1">
    <citation type="submission" date="2024-01" db="EMBL/GenBank/DDBJ databases">
        <title>The genomes of 5 underutilized Papilionoideae crops provide insights into root nodulation and disease resistanc.</title>
        <authorList>
            <person name="Yuan L."/>
        </authorList>
    </citation>
    <scope>NUCLEOTIDE SEQUENCE [LARGE SCALE GENOMIC DNA]</scope>
    <source>
        <strain evidence="1">ZHUSHIDOU_FW_LH</strain>
        <tissue evidence="1">Leaf</tissue>
    </source>
</reference>
<organism evidence="1 2">
    <name type="scientific">Crotalaria pallida</name>
    <name type="common">Smooth rattlebox</name>
    <name type="synonym">Crotalaria striata</name>
    <dbReference type="NCBI Taxonomy" id="3830"/>
    <lineage>
        <taxon>Eukaryota</taxon>
        <taxon>Viridiplantae</taxon>
        <taxon>Streptophyta</taxon>
        <taxon>Embryophyta</taxon>
        <taxon>Tracheophyta</taxon>
        <taxon>Spermatophyta</taxon>
        <taxon>Magnoliopsida</taxon>
        <taxon>eudicotyledons</taxon>
        <taxon>Gunneridae</taxon>
        <taxon>Pentapetalae</taxon>
        <taxon>rosids</taxon>
        <taxon>fabids</taxon>
        <taxon>Fabales</taxon>
        <taxon>Fabaceae</taxon>
        <taxon>Papilionoideae</taxon>
        <taxon>50 kb inversion clade</taxon>
        <taxon>genistoids sensu lato</taxon>
        <taxon>core genistoids</taxon>
        <taxon>Crotalarieae</taxon>
        <taxon>Crotalaria</taxon>
    </lineage>
</organism>
<protein>
    <submittedName>
        <fullName evidence="1">Uncharacterized protein</fullName>
    </submittedName>
</protein>
<proteinExistence type="predicted"/>
<dbReference type="AlphaFoldDB" id="A0AAN9FB83"/>
<keyword evidence="2" id="KW-1185">Reference proteome</keyword>
<accession>A0AAN9FB83</accession>
<sequence>MESYAGTSFGNTTPSPYSPISLCLTPSSSLPVSVRAVAISVCAVTVFDHCCLLAMSSYLPLATVAFTLSLSLLRPPLSLCPYCSHRRYHLFLLRRLGWWDGRGSRWRQRRLELDDWGS</sequence>
<dbReference type="Proteomes" id="UP001372338">
    <property type="component" value="Unassembled WGS sequence"/>
</dbReference>
<evidence type="ECO:0000313" key="2">
    <source>
        <dbReference type="Proteomes" id="UP001372338"/>
    </source>
</evidence>
<evidence type="ECO:0000313" key="1">
    <source>
        <dbReference type="EMBL" id="KAK7273257.1"/>
    </source>
</evidence>
<comment type="caution">
    <text evidence="1">The sequence shown here is derived from an EMBL/GenBank/DDBJ whole genome shotgun (WGS) entry which is preliminary data.</text>
</comment>
<gene>
    <name evidence="1" type="ORF">RIF29_14306</name>
</gene>
<dbReference type="EMBL" id="JAYWIO010000003">
    <property type="protein sequence ID" value="KAK7273257.1"/>
    <property type="molecule type" value="Genomic_DNA"/>
</dbReference>
<name>A0AAN9FB83_CROPI</name>